<proteinExistence type="predicted"/>
<name>A0A6J4QGQ1_9ACTN</name>
<reference evidence="2" key="1">
    <citation type="submission" date="2020-02" db="EMBL/GenBank/DDBJ databases">
        <authorList>
            <person name="Meier V. D."/>
        </authorList>
    </citation>
    <scope>NUCLEOTIDE SEQUENCE</scope>
    <source>
        <strain evidence="2">AVDCRST_MAG58</strain>
    </source>
</reference>
<protein>
    <recommendedName>
        <fullName evidence="1">Aminoglycoside phosphotransferase domain-containing protein</fullName>
    </recommendedName>
</protein>
<dbReference type="InterPro" id="IPR002575">
    <property type="entry name" value="Aminoglycoside_PTrfase"/>
</dbReference>
<dbReference type="Gene3D" id="3.90.1200.10">
    <property type="match status" value="1"/>
</dbReference>
<evidence type="ECO:0000313" key="2">
    <source>
        <dbReference type="EMBL" id="CAA9443822.1"/>
    </source>
</evidence>
<organism evidence="2">
    <name type="scientific">uncultured Rubrobacteraceae bacterium</name>
    <dbReference type="NCBI Taxonomy" id="349277"/>
    <lineage>
        <taxon>Bacteria</taxon>
        <taxon>Bacillati</taxon>
        <taxon>Actinomycetota</taxon>
        <taxon>Rubrobacteria</taxon>
        <taxon>Rubrobacterales</taxon>
        <taxon>Rubrobacteraceae</taxon>
        <taxon>environmental samples</taxon>
    </lineage>
</organism>
<sequence>MLWPRVRSIIMVFRVERWTRLLVAERVRLPLDLPLPVDRPLPFRLRRTKLPHLNFCGSIHALKDATLGCDSQESIHKGAPLCTTTTCRSNSRRMCSLRSPPHGSQRGFMQDPASELWRIYLPRTSVNRGGATAYTSAERVEHRRRRTVTDEVRLEGGSMTHVVRVGDTVRRSPARQSSAAQALLRHLESEGVDGAPRALGFDDQGRETVTFIDGELEFVWDDDVLPALGSLIRRLHDAAASFDYLPHAGSWIGPIRAPFETICHNDIVPWNTVYRDRMPIAFIDWDAAAPGPRAWDLAYAAAAFVPFSAPDDAFNSAKAGWSGVPTNVTHRAARLRGLLDGYGMVLDQSFLGLVVERQLVMRRHIQALADAGSQHEVDLVRGGWRNSADGQIAWIRTNAARLVSG</sequence>
<feature type="domain" description="Aminoglycoside phosphotransferase" evidence="1">
    <location>
        <begin position="259"/>
        <end position="313"/>
    </location>
</feature>
<dbReference type="AlphaFoldDB" id="A0A6J4QGQ1"/>
<evidence type="ECO:0000259" key="1">
    <source>
        <dbReference type="Pfam" id="PF01636"/>
    </source>
</evidence>
<dbReference type="InterPro" id="IPR011009">
    <property type="entry name" value="Kinase-like_dom_sf"/>
</dbReference>
<accession>A0A6J4QGQ1</accession>
<dbReference type="SUPFAM" id="SSF56112">
    <property type="entry name" value="Protein kinase-like (PK-like)"/>
    <property type="match status" value="1"/>
</dbReference>
<gene>
    <name evidence="2" type="ORF">AVDCRST_MAG58-215</name>
</gene>
<dbReference type="Pfam" id="PF01636">
    <property type="entry name" value="APH"/>
    <property type="match status" value="1"/>
</dbReference>
<dbReference type="EMBL" id="CADCVF010000005">
    <property type="protein sequence ID" value="CAA9443822.1"/>
    <property type="molecule type" value="Genomic_DNA"/>
</dbReference>